<accession>A0A1M5GM13</accession>
<feature type="domain" description="UspA" evidence="2">
    <location>
        <begin position="213"/>
        <end position="297"/>
    </location>
</feature>
<evidence type="ECO:0000313" key="4">
    <source>
        <dbReference type="Proteomes" id="UP000184036"/>
    </source>
</evidence>
<reference evidence="4" key="1">
    <citation type="submission" date="2016-11" db="EMBL/GenBank/DDBJ databases">
        <authorList>
            <person name="Varghese N."/>
            <person name="Submissions S."/>
        </authorList>
    </citation>
    <scope>NUCLEOTIDE SEQUENCE [LARGE SCALE GENOMIC DNA]</scope>
    <source>
        <strain evidence="4">DSM 19741</strain>
    </source>
</reference>
<sequence>MSKIASRFSYTTDNDYKIAIMKNILVATDLTEMDEKVINYAKFLKNKWNLDTINFVHNIRLYDIDDTLKDLLGTKDIKSIIHRNLNAKISKIFQEDENYTLEILENANTEYALKNWAERNNVSTILLGFKQKDNGTAAMSQKLIRIFKGDVLLVPANAALSWDRILVPTDLSAMFRTIHAKMEVLKRINPPVNFRIVKSFNIPTVFFPYIDIEDQKVIKEAEKHINKQFIDAKKKYKISDDDVFVAVFRGKNSIVEIIKKESKAFNADLILMSAKGDSSVSSILIGSTINELINSAPFKAIYILKEK</sequence>
<dbReference type="SUPFAM" id="SSF52402">
    <property type="entry name" value="Adenine nucleotide alpha hydrolases-like"/>
    <property type="match status" value="2"/>
</dbReference>
<dbReference type="Pfam" id="PF00582">
    <property type="entry name" value="Usp"/>
    <property type="match status" value="1"/>
</dbReference>
<evidence type="ECO:0000259" key="2">
    <source>
        <dbReference type="Pfam" id="PF00582"/>
    </source>
</evidence>
<protein>
    <submittedName>
        <fullName evidence="3">Nucleotide-binding universal stress protein, UspA family</fullName>
    </submittedName>
</protein>
<dbReference type="InterPro" id="IPR014729">
    <property type="entry name" value="Rossmann-like_a/b/a_fold"/>
</dbReference>
<dbReference type="CDD" id="cd00293">
    <property type="entry name" value="USP-like"/>
    <property type="match status" value="1"/>
</dbReference>
<organism evidence="3 4">
    <name type="scientific">Flavobacterium segetis</name>
    <dbReference type="NCBI Taxonomy" id="271157"/>
    <lineage>
        <taxon>Bacteria</taxon>
        <taxon>Pseudomonadati</taxon>
        <taxon>Bacteroidota</taxon>
        <taxon>Flavobacteriia</taxon>
        <taxon>Flavobacteriales</taxon>
        <taxon>Flavobacteriaceae</taxon>
        <taxon>Flavobacterium</taxon>
    </lineage>
</organism>
<dbReference type="PRINTS" id="PR01438">
    <property type="entry name" value="UNVRSLSTRESS"/>
</dbReference>
<name>A0A1M5GM13_9FLAO</name>
<keyword evidence="4" id="KW-1185">Reference proteome</keyword>
<dbReference type="InterPro" id="IPR006015">
    <property type="entry name" value="Universal_stress_UspA"/>
</dbReference>
<gene>
    <name evidence="3" type="ORF">SAMN05444396_10410</name>
</gene>
<dbReference type="Proteomes" id="UP000184036">
    <property type="component" value="Unassembled WGS sequence"/>
</dbReference>
<proteinExistence type="inferred from homology"/>
<evidence type="ECO:0000256" key="1">
    <source>
        <dbReference type="ARBA" id="ARBA00008791"/>
    </source>
</evidence>
<dbReference type="STRING" id="271157.SAMN05444396_10410"/>
<dbReference type="EMBL" id="FQWE01000004">
    <property type="protein sequence ID" value="SHG04581.1"/>
    <property type="molecule type" value="Genomic_DNA"/>
</dbReference>
<comment type="similarity">
    <text evidence="1">Belongs to the universal stress protein A family.</text>
</comment>
<dbReference type="AlphaFoldDB" id="A0A1M5GM13"/>
<dbReference type="InterPro" id="IPR006016">
    <property type="entry name" value="UspA"/>
</dbReference>
<dbReference type="Gene3D" id="3.40.50.620">
    <property type="entry name" value="HUPs"/>
    <property type="match status" value="2"/>
</dbReference>
<evidence type="ECO:0000313" key="3">
    <source>
        <dbReference type="EMBL" id="SHG04581.1"/>
    </source>
</evidence>